<evidence type="ECO:0000259" key="1">
    <source>
        <dbReference type="Pfam" id="PF07715"/>
    </source>
</evidence>
<dbReference type="Proteomes" id="UP000264071">
    <property type="component" value="Unassembled WGS sequence"/>
</dbReference>
<dbReference type="AlphaFoldDB" id="A0A3D4V3U9"/>
<dbReference type="Gene3D" id="2.170.130.10">
    <property type="entry name" value="TonB-dependent receptor, plug domain"/>
    <property type="match status" value="1"/>
</dbReference>
<dbReference type="SUPFAM" id="SSF56935">
    <property type="entry name" value="Porins"/>
    <property type="match status" value="1"/>
</dbReference>
<reference evidence="2 3" key="1">
    <citation type="journal article" date="2018" name="Nat. Biotechnol.">
        <title>A standardized bacterial taxonomy based on genome phylogeny substantially revises the tree of life.</title>
        <authorList>
            <person name="Parks D.H."/>
            <person name="Chuvochina M."/>
            <person name="Waite D.W."/>
            <person name="Rinke C."/>
            <person name="Skarshewski A."/>
            <person name="Chaumeil P.A."/>
            <person name="Hugenholtz P."/>
        </authorList>
    </citation>
    <scope>NUCLEOTIDE SEQUENCE [LARGE SCALE GENOMIC DNA]</scope>
    <source>
        <strain evidence="2">UBA8844</strain>
    </source>
</reference>
<dbReference type="EMBL" id="DPIY01000001">
    <property type="protein sequence ID" value="HCT55776.1"/>
    <property type="molecule type" value="Genomic_DNA"/>
</dbReference>
<dbReference type="GO" id="GO:0030246">
    <property type="term" value="F:carbohydrate binding"/>
    <property type="evidence" value="ECO:0007669"/>
    <property type="project" value="InterPro"/>
</dbReference>
<dbReference type="InterPro" id="IPR013784">
    <property type="entry name" value="Carb-bd-like_fold"/>
</dbReference>
<organism evidence="2 3">
    <name type="scientific">Gemmatimonas aurantiaca</name>
    <dbReference type="NCBI Taxonomy" id="173480"/>
    <lineage>
        <taxon>Bacteria</taxon>
        <taxon>Pseudomonadati</taxon>
        <taxon>Gemmatimonadota</taxon>
        <taxon>Gemmatimonadia</taxon>
        <taxon>Gemmatimonadales</taxon>
        <taxon>Gemmatimonadaceae</taxon>
        <taxon>Gemmatimonas</taxon>
    </lineage>
</organism>
<gene>
    <name evidence="2" type="ORF">DGD08_01045</name>
</gene>
<feature type="domain" description="TonB-dependent receptor plug" evidence="1">
    <location>
        <begin position="168"/>
        <end position="263"/>
    </location>
</feature>
<dbReference type="Pfam" id="PF07715">
    <property type="entry name" value="Plug"/>
    <property type="match status" value="1"/>
</dbReference>
<protein>
    <recommendedName>
        <fullName evidence="1">TonB-dependent receptor plug domain-containing protein</fullName>
    </recommendedName>
</protein>
<name>A0A3D4V3U9_9BACT</name>
<dbReference type="InterPro" id="IPR012910">
    <property type="entry name" value="Plug_dom"/>
</dbReference>
<comment type="caution">
    <text evidence="2">The sequence shown here is derived from an EMBL/GenBank/DDBJ whole genome shotgun (WGS) entry which is preliminary data.</text>
</comment>
<sequence length="288" mass="30555">MVGSIGAWSRGRLLLGTLVIVLAMLSGPAHAVGGLMDAQESPAGSPAPAGDAKLGALVLHIVNAAGAPVASAEVTLRGEKKQDFVQRTDTAGRAVFADLAPGFWVAGVRRLGLKPVSGSLRVGAGQNAYTMRVEDEAMTLVGVRVMGGRDYSPRLYDFERRRLAGLPSAVVTQEQIDRLGPVHISRMLRGMSGLRIGDSSGVTVAISTRGMKPSRPLRGAAPFGLVQCVMRVSVDGIILPALTNIDQIVPKDVHGIEVYYGPARMPPELEGMRTDNWCGLIAIWTRDR</sequence>
<dbReference type="InterPro" id="IPR037066">
    <property type="entry name" value="Plug_dom_sf"/>
</dbReference>
<evidence type="ECO:0000313" key="3">
    <source>
        <dbReference type="Proteomes" id="UP000264071"/>
    </source>
</evidence>
<proteinExistence type="predicted"/>
<accession>A0A3D4V3U9</accession>
<evidence type="ECO:0000313" key="2">
    <source>
        <dbReference type="EMBL" id="HCT55776.1"/>
    </source>
</evidence>
<dbReference type="SUPFAM" id="SSF49452">
    <property type="entry name" value="Starch-binding domain-like"/>
    <property type="match status" value="1"/>
</dbReference>